<dbReference type="Gene3D" id="3.80.10.10">
    <property type="entry name" value="Ribonuclease Inhibitor"/>
    <property type="match status" value="1"/>
</dbReference>
<comment type="caution">
    <text evidence="2">The sequence shown here is derived from an EMBL/GenBank/DDBJ whole genome shotgun (WGS) entry which is preliminary data.</text>
</comment>
<dbReference type="InterPro" id="IPR055411">
    <property type="entry name" value="LRR_FXL15/At3g58940/PEG3-like"/>
</dbReference>
<evidence type="ECO:0000259" key="1">
    <source>
        <dbReference type="SMART" id="SM00579"/>
    </source>
</evidence>
<proteinExistence type="predicted"/>
<dbReference type="AlphaFoldDB" id="A0A178UUB2"/>
<dbReference type="SUPFAM" id="SSF81383">
    <property type="entry name" value="F-box domain"/>
    <property type="match status" value="1"/>
</dbReference>
<organism evidence="2 3">
    <name type="scientific">Arabidopsis thaliana</name>
    <name type="common">Mouse-ear cress</name>
    <dbReference type="NCBI Taxonomy" id="3702"/>
    <lineage>
        <taxon>Eukaryota</taxon>
        <taxon>Viridiplantae</taxon>
        <taxon>Streptophyta</taxon>
        <taxon>Embryophyta</taxon>
        <taxon>Tracheophyta</taxon>
        <taxon>Spermatophyta</taxon>
        <taxon>Magnoliopsida</taxon>
        <taxon>eudicotyledons</taxon>
        <taxon>Gunneridae</taxon>
        <taxon>Pentapetalae</taxon>
        <taxon>rosids</taxon>
        <taxon>malvids</taxon>
        <taxon>Brassicales</taxon>
        <taxon>Brassicaceae</taxon>
        <taxon>Camelineae</taxon>
        <taxon>Arabidopsis</taxon>
    </lineage>
</organism>
<dbReference type="Pfam" id="PF24758">
    <property type="entry name" value="LRR_At5g56370"/>
    <property type="match status" value="1"/>
</dbReference>
<reference evidence="3" key="1">
    <citation type="journal article" date="2016" name="Proc. Natl. Acad. Sci. U.S.A.">
        <title>Chromosome-level assembly of Arabidopsis thaliana Ler reveals the extent of translocation and inversion polymorphisms.</title>
        <authorList>
            <person name="Zapata L."/>
            <person name="Ding J."/>
            <person name="Willing E.M."/>
            <person name="Hartwig B."/>
            <person name="Bezdan D."/>
            <person name="Jiao W.B."/>
            <person name="Patel V."/>
            <person name="Velikkakam James G."/>
            <person name="Koornneef M."/>
            <person name="Ossowski S."/>
            <person name="Schneeberger K."/>
        </authorList>
    </citation>
    <scope>NUCLEOTIDE SEQUENCE [LARGE SCALE GENOMIC DNA]</scope>
    <source>
        <strain evidence="3">cv. Landsberg erecta</strain>
    </source>
</reference>
<name>A0A178UUB2_ARATH</name>
<dbReference type="PANTHER" id="PTHR31900:SF28">
    <property type="entry name" value="FBD DOMAIN-CONTAINING PROTEIN"/>
    <property type="match status" value="1"/>
</dbReference>
<dbReference type="Proteomes" id="UP000078284">
    <property type="component" value="Chromosome 5"/>
</dbReference>
<evidence type="ECO:0000313" key="3">
    <source>
        <dbReference type="Proteomes" id="UP000078284"/>
    </source>
</evidence>
<dbReference type="EMBL" id="LUHQ01000005">
    <property type="protein sequence ID" value="OAO96341.1"/>
    <property type="molecule type" value="Genomic_DNA"/>
</dbReference>
<dbReference type="PANTHER" id="PTHR31900">
    <property type="entry name" value="F-BOX/RNI SUPERFAMILY PROTEIN-RELATED"/>
    <property type="match status" value="1"/>
</dbReference>
<gene>
    <name evidence="2" type="ordered locus">AXX17_At5g35920</name>
</gene>
<dbReference type="InterPro" id="IPR050232">
    <property type="entry name" value="FBL13/AtMIF1-like"/>
</dbReference>
<accession>A0A178UUB2</accession>
<dbReference type="InterPro" id="IPR053781">
    <property type="entry name" value="F-box_AtFBL13-like"/>
</dbReference>
<protein>
    <recommendedName>
        <fullName evidence="1">FBD domain-containing protein</fullName>
    </recommendedName>
</protein>
<sequence length="474" mass="54989">MYLMNMPNLREAYVDVDGYCDGFLCKEESSNFLGLLLKDSPNLRILDISVVKDHGTDERNGMVSWNQSNFVPECLLDNINGLPDDLLLKILSFVPTYVAVSTCVLSKRWEFIWMWLPNLEFKSVWNPWPGIVDFINKKLPIHRAPVIERLCIHITSNAHIKPEYIKRWIEIAVSHYVRELQIDYYSKTEILFPSSLFTCESLVTLKLNPVTLKDVPSRVCLPSLKTLQLEAESFFIDGKYLQQLISGCPVLEDLSLRFCCNDNLREFTVIIPSLQSLSLFLFGNSNLNRYKIDTPSLKYLKLEDWNDPEHYSWTNMPKLREAYVDVESSNHLKTLIGSITSVKRLTICCLEDYLYGDGFVFNHLEHLKLYDERNDIVCWNQPSSVLECLLSSLKILNWSAYFGRPQDRGIAVYILKNACHLKTATFLTDKRINDVRRLKMIKELRLSPRASSTCQLVFDSLMKTLITMRFVYQL</sequence>
<dbReference type="InterPro" id="IPR001810">
    <property type="entry name" value="F-box_dom"/>
</dbReference>
<dbReference type="SUPFAM" id="SSF52047">
    <property type="entry name" value="RNI-like"/>
    <property type="match status" value="1"/>
</dbReference>
<feature type="domain" description="FBD" evidence="1">
    <location>
        <begin position="387"/>
        <end position="459"/>
    </location>
</feature>
<evidence type="ECO:0000313" key="2">
    <source>
        <dbReference type="EMBL" id="OAO96341.1"/>
    </source>
</evidence>
<dbReference type="Pfam" id="PF00646">
    <property type="entry name" value="F-box"/>
    <property type="match status" value="1"/>
</dbReference>
<dbReference type="CDD" id="cd22160">
    <property type="entry name" value="F-box_AtFBL13-like"/>
    <property type="match status" value="1"/>
</dbReference>
<dbReference type="InterPro" id="IPR032675">
    <property type="entry name" value="LRR_dom_sf"/>
</dbReference>
<dbReference type="InterPro" id="IPR036047">
    <property type="entry name" value="F-box-like_dom_sf"/>
</dbReference>
<dbReference type="Pfam" id="PF08387">
    <property type="entry name" value="FBD"/>
    <property type="match status" value="1"/>
</dbReference>
<dbReference type="SMART" id="SM00579">
    <property type="entry name" value="FBD"/>
    <property type="match status" value="1"/>
</dbReference>
<dbReference type="InterPro" id="IPR006566">
    <property type="entry name" value="FBD"/>
</dbReference>